<protein>
    <submittedName>
        <fullName evidence="1">Uncharacterized protein</fullName>
    </submittedName>
</protein>
<dbReference type="Proteomes" id="UP000040578">
    <property type="component" value="Unassembled WGS sequence"/>
</dbReference>
<evidence type="ECO:0000313" key="1">
    <source>
        <dbReference type="EMBL" id="CNE99007.1"/>
    </source>
</evidence>
<organism evidence="1 2">
    <name type="scientific">Yersinia nurmii</name>
    <dbReference type="NCBI Taxonomy" id="685706"/>
    <lineage>
        <taxon>Bacteria</taxon>
        <taxon>Pseudomonadati</taxon>
        <taxon>Pseudomonadota</taxon>
        <taxon>Gammaproteobacteria</taxon>
        <taxon>Enterobacterales</taxon>
        <taxon>Yersiniaceae</taxon>
        <taxon>Yersinia</taxon>
    </lineage>
</organism>
<evidence type="ECO:0000313" key="2">
    <source>
        <dbReference type="Proteomes" id="UP000040578"/>
    </source>
</evidence>
<proteinExistence type="predicted"/>
<sequence>MIYNLLKYIYLICSIKGVMQRMHFLLKHHPCILDENQKQTII</sequence>
<name>A0ABM9SL59_9GAMM</name>
<reference evidence="1 2" key="1">
    <citation type="submission" date="2015-03" db="EMBL/GenBank/DDBJ databases">
        <authorList>
            <consortium name="Pathogen Informatics"/>
            <person name="Murphy D."/>
        </authorList>
    </citation>
    <scope>NUCLEOTIDE SEQUENCE [LARGE SCALE GENOMIC DNA]</scope>
    <source>
        <strain evidence="2">type strain: CIP110231</strain>
    </source>
</reference>
<comment type="caution">
    <text evidence="1">The sequence shown here is derived from an EMBL/GenBank/DDBJ whole genome shotgun (WGS) entry which is preliminary data.</text>
</comment>
<keyword evidence="2" id="KW-1185">Reference proteome</keyword>
<accession>A0ABM9SL59</accession>
<gene>
    <name evidence="1" type="ORF">ERS137967_03057</name>
</gene>
<dbReference type="EMBL" id="CPYD01000012">
    <property type="protein sequence ID" value="CNE99007.1"/>
    <property type="molecule type" value="Genomic_DNA"/>
</dbReference>